<evidence type="ECO:0000313" key="2">
    <source>
        <dbReference type="Proteomes" id="UP001590951"/>
    </source>
</evidence>
<protein>
    <submittedName>
        <fullName evidence="1">Uncharacterized protein</fullName>
    </submittedName>
</protein>
<comment type="caution">
    <text evidence="1">The sequence shown here is derived from an EMBL/GenBank/DDBJ whole genome shotgun (WGS) entry which is preliminary data.</text>
</comment>
<gene>
    <name evidence="1" type="ORF">ABVK25_002000</name>
</gene>
<keyword evidence="2" id="KW-1185">Reference proteome</keyword>
<dbReference type="EMBL" id="JBHFEH010000004">
    <property type="protein sequence ID" value="KAL2057616.1"/>
    <property type="molecule type" value="Genomic_DNA"/>
</dbReference>
<accession>A0ABR4BL97</accession>
<evidence type="ECO:0000313" key="1">
    <source>
        <dbReference type="EMBL" id="KAL2057616.1"/>
    </source>
</evidence>
<organism evidence="1 2">
    <name type="scientific">Lepraria finkii</name>
    <dbReference type="NCBI Taxonomy" id="1340010"/>
    <lineage>
        <taxon>Eukaryota</taxon>
        <taxon>Fungi</taxon>
        <taxon>Dikarya</taxon>
        <taxon>Ascomycota</taxon>
        <taxon>Pezizomycotina</taxon>
        <taxon>Lecanoromycetes</taxon>
        <taxon>OSLEUM clade</taxon>
        <taxon>Lecanoromycetidae</taxon>
        <taxon>Lecanorales</taxon>
        <taxon>Lecanorineae</taxon>
        <taxon>Stereocaulaceae</taxon>
        <taxon>Lepraria</taxon>
    </lineage>
</organism>
<proteinExistence type="predicted"/>
<name>A0ABR4BL97_9LECA</name>
<dbReference type="Proteomes" id="UP001590951">
    <property type="component" value="Unassembled WGS sequence"/>
</dbReference>
<reference evidence="1 2" key="1">
    <citation type="submission" date="2024-09" db="EMBL/GenBank/DDBJ databases">
        <title>Rethinking Asexuality: The Enigmatic Case of Functional Sexual Genes in Lepraria (Stereocaulaceae).</title>
        <authorList>
            <person name="Doellman M."/>
            <person name="Sun Y."/>
            <person name="Barcenas-Pena A."/>
            <person name="Lumbsch H.T."/>
            <person name="Grewe F."/>
        </authorList>
    </citation>
    <scope>NUCLEOTIDE SEQUENCE [LARGE SCALE GENOMIC DNA]</scope>
    <source>
        <strain evidence="1 2">Grewe 0041</strain>
    </source>
</reference>
<sequence length="70" mass="7852">MPGFVKIAMNPTNTLFESIGPLTIHGTSDGKPCRNDNKVKLRRNPQFEGMLINCYVRMDLICVVPVSLLF</sequence>